<sequence length="110" mass="11568">MLPRAGHQQNLTEGDSVAKGYVILTEAIKDPEGMKAYAQAAGSAMAGATILAVDTAPKVIEGAWHGDQTVVLEFESVDAARAWYESEGYQKAAKLRQAAADCNAVILAGF</sequence>
<dbReference type="Pfam" id="PF07045">
    <property type="entry name" value="DUF1330"/>
    <property type="match status" value="1"/>
</dbReference>
<dbReference type="Gene3D" id="3.30.70.100">
    <property type="match status" value="1"/>
</dbReference>
<dbReference type="PANTHER" id="PTHR41521">
    <property type="match status" value="1"/>
</dbReference>
<name>D5PEB5_9MYCO</name>
<proteinExistence type="predicted"/>
<dbReference type="SUPFAM" id="SSF54909">
    <property type="entry name" value="Dimeric alpha+beta barrel"/>
    <property type="match status" value="1"/>
</dbReference>
<comment type="caution">
    <text evidence="2">The sequence shown here is derived from an EMBL/GenBank/DDBJ whole genome shotgun (WGS) entry which is preliminary data.</text>
</comment>
<organism evidence="2 3">
    <name type="scientific">Mycobacterium parascrofulaceum ATCC BAA-614</name>
    <dbReference type="NCBI Taxonomy" id="525368"/>
    <lineage>
        <taxon>Bacteria</taxon>
        <taxon>Bacillati</taxon>
        <taxon>Actinomycetota</taxon>
        <taxon>Actinomycetes</taxon>
        <taxon>Mycobacteriales</taxon>
        <taxon>Mycobacteriaceae</taxon>
        <taxon>Mycobacterium</taxon>
        <taxon>Mycobacterium simiae complex</taxon>
    </lineage>
</organism>
<dbReference type="HOGENOM" id="CLU_145407_3_2_11"/>
<dbReference type="AlphaFoldDB" id="D5PEB5"/>
<evidence type="ECO:0000313" key="3">
    <source>
        <dbReference type="Proteomes" id="UP000003653"/>
    </source>
</evidence>
<feature type="domain" description="DUF1330" evidence="1">
    <location>
        <begin position="19"/>
        <end position="110"/>
    </location>
</feature>
<dbReference type="PANTHER" id="PTHR41521:SF4">
    <property type="entry name" value="BLR0684 PROTEIN"/>
    <property type="match status" value="1"/>
</dbReference>
<gene>
    <name evidence="2" type="ORF">HMPREF0591_4592</name>
</gene>
<evidence type="ECO:0000259" key="1">
    <source>
        <dbReference type="Pfam" id="PF07045"/>
    </source>
</evidence>
<dbReference type="InterPro" id="IPR011008">
    <property type="entry name" value="Dimeric_a/b-barrel"/>
</dbReference>
<dbReference type="Proteomes" id="UP000003653">
    <property type="component" value="Unassembled WGS sequence"/>
</dbReference>
<dbReference type="EMBL" id="ADNV01000327">
    <property type="protein sequence ID" value="EFG75492.1"/>
    <property type="molecule type" value="Genomic_DNA"/>
</dbReference>
<reference evidence="2 3" key="1">
    <citation type="submission" date="2010-04" db="EMBL/GenBank/DDBJ databases">
        <authorList>
            <person name="Muzny D."/>
            <person name="Qin X."/>
            <person name="Deng J."/>
            <person name="Jiang H."/>
            <person name="Liu Y."/>
            <person name="Qu J."/>
            <person name="Song X.-Z."/>
            <person name="Zhang L."/>
            <person name="Thornton R."/>
            <person name="Coyle M."/>
            <person name="Francisco L."/>
            <person name="Jackson L."/>
            <person name="Javaid M."/>
            <person name="Korchina V."/>
            <person name="Kovar C."/>
            <person name="Mata R."/>
            <person name="Mathew T."/>
            <person name="Ngo R."/>
            <person name="Nguyen L."/>
            <person name="Nguyen N."/>
            <person name="Okwuonu G."/>
            <person name="Ongeri F."/>
            <person name="Pham C."/>
            <person name="Simmons D."/>
            <person name="Wilczek-Boney K."/>
            <person name="Hale W."/>
            <person name="Jakkamsetti A."/>
            <person name="Pham P."/>
            <person name="Ruth R."/>
            <person name="San Lucas F."/>
            <person name="Warren J."/>
            <person name="Zhang J."/>
            <person name="Zhao Z."/>
            <person name="Zhou C."/>
            <person name="Zhu D."/>
            <person name="Lee S."/>
            <person name="Bess C."/>
            <person name="Blankenburg K."/>
            <person name="Forbes L."/>
            <person name="Fu Q."/>
            <person name="Gubbala S."/>
            <person name="Hirani K."/>
            <person name="Jayaseelan J.C."/>
            <person name="Lara F."/>
            <person name="Munidasa M."/>
            <person name="Palculict T."/>
            <person name="Patil S."/>
            <person name="Pu L.-L."/>
            <person name="Saada N."/>
            <person name="Tang L."/>
            <person name="Weissenberger G."/>
            <person name="Zhu Y."/>
            <person name="Hemphill L."/>
            <person name="Shang Y."/>
            <person name="Youmans B."/>
            <person name="Ayvaz T."/>
            <person name="Ross M."/>
            <person name="Santibanez J."/>
            <person name="Aqrawi P."/>
            <person name="Gross S."/>
            <person name="Joshi V."/>
            <person name="Fowler G."/>
            <person name="Nazareth L."/>
            <person name="Reid J."/>
            <person name="Worley K."/>
            <person name="Petrosino J."/>
            <person name="Highlander S."/>
            <person name="Gibbs R."/>
        </authorList>
    </citation>
    <scope>NUCLEOTIDE SEQUENCE [LARGE SCALE GENOMIC DNA]</scope>
    <source>
        <strain evidence="2 3">ATCC BAA-614</strain>
    </source>
</reference>
<dbReference type="eggNOG" id="COG5470">
    <property type="taxonomic scope" value="Bacteria"/>
</dbReference>
<accession>D5PEB5</accession>
<keyword evidence="3" id="KW-1185">Reference proteome</keyword>
<protein>
    <recommendedName>
        <fullName evidence="1">DUF1330 domain-containing protein</fullName>
    </recommendedName>
</protein>
<evidence type="ECO:0000313" key="2">
    <source>
        <dbReference type="EMBL" id="EFG75492.1"/>
    </source>
</evidence>
<dbReference type="InterPro" id="IPR010753">
    <property type="entry name" value="DUF1330"/>
</dbReference>